<keyword evidence="3" id="KW-1185">Reference proteome</keyword>
<protein>
    <submittedName>
        <fullName evidence="2">Uncharacterized protein</fullName>
    </submittedName>
</protein>
<sequence>MTVYRAVDCRWSHADKVVSRRQEGDKTDCRGSETGLADAVVARAPFIDAQAPRGRGPRERNAAAASNDRVRVASFTRSAGRRTTADASPPRPPPPTSPFPLHTEPLSTRPVLHGVAPAAAVRRRALFDPQSVRKIKCAAFRDHSDLSIAPRESTLSVPL</sequence>
<dbReference type="Proteomes" id="UP000837857">
    <property type="component" value="Chromosome 1"/>
</dbReference>
<proteinExistence type="predicted"/>
<evidence type="ECO:0000313" key="2">
    <source>
        <dbReference type="EMBL" id="CAH2035303.1"/>
    </source>
</evidence>
<feature type="region of interest" description="Disordered" evidence="1">
    <location>
        <begin position="48"/>
        <end position="108"/>
    </location>
</feature>
<evidence type="ECO:0000256" key="1">
    <source>
        <dbReference type="SAM" id="MobiDB-lite"/>
    </source>
</evidence>
<feature type="non-terminal residue" evidence="2">
    <location>
        <position position="159"/>
    </location>
</feature>
<evidence type="ECO:0000313" key="3">
    <source>
        <dbReference type="Proteomes" id="UP000837857"/>
    </source>
</evidence>
<feature type="compositionally biased region" description="Pro residues" evidence="1">
    <location>
        <begin position="89"/>
        <end position="98"/>
    </location>
</feature>
<reference evidence="2" key="1">
    <citation type="submission" date="2022-03" db="EMBL/GenBank/DDBJ databases">
        <authorList>
            <person name="Martin H S."/>
        </authorList>
    </citation>
    <scope>NUCLEOTIDE SEQUENCE</scope>
</reference>
<dbReference type="EMBL" id="OW152813">
    <property type="protein sequence ID" value="CAH2035303.1"/>
    <property type="molecule type" value="Genomic_DNA"/>
</dbReference>
<accession>A0ABN8HNX9</accession>
<organism evidence="2 3">
    <name type="scientific">Iphiclides podalirius</name>
    <name type="common">scarce swallowtail</name>
    <dbReference type="NCBI Taxonomy" id="110791"/>
    <lineage>
        <taxon>Eukaryota</taxon>
        <taxon>Metazoa</taxon>
        <taxon>Ecdysozoa</taxon>
        <taxon>Arthropoda</taxon>
        <taxon>Hexapoda</taxon>
        <taxon>Insecta</taxon>
        <taxon>Pterygota</taxon>
        <taxon>Neoptera</taxon>
        <taxon>Endopterygota</taxon>
        <taxon>Lepidoptera</taxon>
        <taxon>Glossata</taxon>
        <taxon>Ditrysia</taxon>
        <taxon>Papilionoidea</taxon>
        <taxon>Papilionidae</taxon>
        <taxon>Papilioninae</taxon>
        <taxon>Iphiclides</taxon>
    </lineage>
</organism>
<gene>
    <name evidence="2" type="ORF">IPOD504_LOCUS498</name>
</gene>
<name>A0ABN8HNX9_9NEOP</name>